<name>A0A4Q4MZC4_ALTAL</name>
<dbReference type="EMBL" id="PDXD01000093">
    <property type="protein sequence ID" value="RYN63042.1"/>
    <property type="molecule type" value="Genomic_DNA"/>
</dbReference>
<dbReference type="InterPro" id="IPR012337">
    <property type="entry name" value="RNaseH-like_sf"/>
</dbReference>
<keyword evidence="1" id="KW-0378">Hydrolase</keyword>
<proteinExistence type="predicted"/>
<dbReference type="CDD" id="cd09272">
    <property type="entry name" value="RNase_HI_RT_Ty1"/>
    <property type="match status" value="1"/>
</dbReference>
<dbReference type="InterPro" id="IPR001584">
    <property type="entry name" value="Integrase_cat-core"/>
</dbReference>
<sequence length="1150" mass="129491">MVIAYVLCLSQWTAFACVMVALGARWWMEVEAETWAETNGPWLPLALSAINGRLAPDDWVLDSGSYTHVTGRRSLFETLSPAPPGKRVMGVGGGVTVAGVGTVKIPIACEVNGKVYNKTFTIRNVSYAPGLPFNIISCRALTLTNDGEKAGIRFVMDGHDLEIVRTESGQVIATADCRTTDLYVLSRPKAEVTQKRRPQPYAFTAIPSDVSIDTHHRRLGHLGEGRLRRLLRRLNASSAEDPLLPCESCNRTGLKRRNFKDSGTRSKKPLQRVFVDLAGPVNAYDGKKKVNDRFALTITDDYTRYRWVRVLRHKNDAARELQIWKTQVEKELKHELLAVRRDNGGEFDSKLLNEFFRETGVRVEPTAPYNPEQNGVAERGMNILFTAVRAILDESNLGQHCFAEILISVTDIVNYCPTSANPNDQPPYERLHGRPPPIEHLRVLGCECWKPRPRSDYSNFRKLDPRADKCYLLGCVAKHQYRVWNTCTERVELVRDLHFNEDIFSPGGEVPETVRRPAYCDEVRIQDTLAHRAKRRRYSMIEGETLAALSVKPSAIDGGLVLIAEDGEINEAERFSEEITQTQVAQSLASVDYDDWSAVIECLAALSALEKNQDKLENYVVDHAAGGAYELKNYEDAVTCADASRWIPSMDEEVKEIIANDVWDVVDPPAGVSILTGKFAYKVKTNADGEVTRYKSRWCARGFEQELGVDVLETFASVVKPMSYKLLFVLACLLGWSIEQMDVKTAFLYGKIDTDVYMELPPNIKDQYPRKICKLKKALYGLKQSPRIWYLTLSQALRPMGFVAISEDHSVFVNRDKRLVLATYVDDLLILGKDQEAIASVKSALSEHFKMSDLGPVAHYLGVKVIREDTSRGSRIKLTQRTYAEKVLRTFGMAECTPVATPMDENLVLEPSKEASDSQDRKWYQRAVGSLMYLMLCTRPDIAYAVSQLGRFAANPSQKHHAALKRLFRYLKGTSDYGLVIDTKDRPAILTGYTDANWGRDDDRRSTGGYIFTFAGTAISWKSKRQATVSLSSCEAEYIAESEAAKEAIWLQRLLCQLRVDLSQPSASEPVTILGDNRGALALAKNPMYHARTKHVDIRYHFVREKVEERLVEMEWIASGLNPADGLTKPLGKTKFEFFRRMVGLRRIDD</sequence>
<dbReference type="GO" id="GO:0003723">
    <property type="term" value="F:RNA binding"/>
    <property type="evidence" value="ECO:0007669"/>
    <property type="project" value="UniProtKB-KW"/>
</dbReference>
<dbReference type="SUPFAM" id="SSF56672">
    <property type="entry name" value="DNA/RNA polymerases"/>
    <property type="match status" value="1"/>
</dbReference>
<dbReference type="PANTHER" id="PTHR11439:SF483">
    <property type="entry name" value="PEPTIDE SYNTHASE GLIP-LIKE, PUTATIVE (AFU_ORTHOLOGUE AFUA_3G12920)-RELATED"/>
    <property type="match status" value="1"/>
</dbReference>
<keyword evidence="1" id="KW-0064">Aspartyl protease</keyword>
<evidence type="ECO:0000313" key="5">
    <source>
        <dbReference type="Proteomes" id="UP000291422"/>
    </source>
</evidence>
<dbReference type="InterPro" id="IPR043502">
    <property type="entry name" value="DNA/RNA_pol_sf"/>
</dbReference>
<dbReference type="Proteomes" id="UP000291422">
    <property type="component" value="Unassembled WGS sequence"/>
</dbReference>
<dbReference type="Pfam" id="PF07727">
    <property type="entry name" value="RVT_2"/>
    <property type="match status" value="1"/>
</dbReference>
<feature type="domain" description="Integrase catalytic" evidence="3">
    <location>
        <begin position="265"/>
        <end position="435"/>
    </location>
</feature>
<dbReference type="Pfam" id="PF25597">
    <property type="entry name" value="SH3_retrovirus"/>
    <property type="match status" value="1"/>
</dbReference>
<dbReference type="Gene3D" id="3.30.420.10">
    <property type="entry name" value="Ribonuclease H-like superfamily/Ribonuclease H"/>
    <property type="match status" value="1"/>
</dbReference>
<comment type="caution">
    <text evidence="4">The sequence shown here is derived from an EMBL/GenBank/DDBJ whole genome shotgun (WGS) entry which is preliminary data.</text>
</comment>
<dbReference type="Pfam" id="PF22936">
    <property type="entry name" value="Pol_BBD"/>
    <property type="match status" value="1"/>
</dbReference>
<dbReference type="InterPro" id="IPR013103">
    <property type="entry name" value="RVT_2"/>
</dbReference>
<dbReference type="GO" id="GO:0015074">
    <property type="term" value="P:DNA integration"/>
    <property type="evidence" value="ECO:0007669"/>
    <property type="project" value="InterPro"/>
</dbReference>
<dbReference type="AlphaFoldDB" id="A0A4Q4MZC4"/>
<dbReference type="SUPFAM" id="SSF53098">
    <property type="entry name" value="Ribonuclease H-like"/>
    <property type="match status" value="1"/>
</dbReference>
<dbReference type="PROSITE" id="PS50994">
    <property type="entry name" value="INTEGRASE"/>
    <property type="match status" value="1"/>
</dbReference>
<reference evidence="5" key="1">
    <citation type="journal article" date="2019" name="bioRxiv">
        <title>Genomics, evolutionary history and diagnostics of the Alternaria alternata species group including apple and Asian pear pathotypes.</title>
        <authorList>
            <person name="Armitage A.D."/>
            <person name="Cockerton H.M."/>
            <person name="Sreenivasaprasad S."/>
            <person name="Woodhall J.W."/>
            <person name="Lane C.R."/>
            <person name="Harrison R.J."/>
            <person name="Clarkson J.P."/>
        </authorList>
    </citation>
    <scope>NUCLEOTIDE SEQUENCE [LARGE SCALE GENOMIC DNA]</scope>
    <source>
        <strain evidence="5">FERA 1177</strain>
    </source>
</reference>
<evidence type="ECO:0000313" key="4">
    <source>
        <dbReference type="EMBL" id="RYN63042.1"/>
    </source>
</evidence>
<evidence type="ECO:0000259" key="3">
    <source>
        <dbReference type="PROSITE" id="PS50994"/>
    </source>
</evidence>
<dbReference type="PANTHER" id="PTHR11439">
    <property type="entry name" value="GAG-POL-RELATED RETROTRANSPOSON"/>
    <property type="match status" value="1"/>
</dbReference>
<dbReference type="GO" id="GO:0004190">
    <property type="term" value="F:aspartic-type endopeptidase activity"/>
    <property type="evidence" value="ECO:0007669"/>
    <property type="project" value="UniProtKB-KW"/>
</dbReference>
<accession>A0A4Q4MZC4</accession>
<keyword evidence="1" id="KW-0645">Protease</keyword>
<dbReference type="InterPro" id="IPR057670">
    <property type="entry name" value="SH3_retrovirus"/>
</dbReference>
<organism evidence="4 5">
    <name type="scientific">Alternaria alternata</name>
    <name type="common">Alternaria rot fungus</name>
    <name type="synonym">Torula alternata</name>
    <dbReference type="NCBI Taxonomy" id="5599"/>
    <lineage>
        <taxon>Eukaryota</taxon>
        <taxon>Fungi</taxon>
        <taxon>Dikarya</taxon>
        <taxon>Ascomycota</taxon>
        <taxon>Pezizomycotina</taxon>
        <taxon>Dothideomycetes</taxon>
        <taxon>Pleosporomycetidae</taxon>
        <taxon>Pleosporales</taxon>
        <taxon>Pleosporineae</taxon>
        <taxon>Pleosporaceae</taxon>
        <taxon>Alternaria</taxon>
        <taxon>Alternaria sect. Alternaria</taxon>
        <taxon>Alternaria alternata complex</taxon>
    </lineage>
</organism>
<dbReference type="InterPro" id="IPR054722">
    <property type="entry name" value="PolX-like_BBD"/>
</dbReference>
<dbReference type="Pfam" id="PF00665">
    <property type="entry name" value="rve"/>
    <property type="match status" value="1"/>
</dbReference>
<dbReference type="GO" id="GO:0005634">
    <property type="term" value="C:nucleus"/>
    <property type="evidence" value="ECO:0007669"/>
    <property type="project" value="UniProtKB-ARBA"/>
</dbReference>
<evidence type="ECO:0000256" key="2">
    <source>
        <dbReference type="ARBA" id="ARBA00022884"/>
    </source>
</evidence>
<dbReference type="InterPro" id="IPR036397">
    <property type="entry name" value="RNaseH_sf"/>
</dbReference>
<gene>
    <name evidence="4" type="ORF">AA0117_g12865</name>
</gene>
<evidence type="ECO:0000256" key="1">
    <source>
        <dbReference type="ARBA" id="ARBA00022750"/>
    </source>
</evidence>
<keyword evidence="2" id="KW-0694">RNA-binding</keyword>
<protein>
    <submittedName>
        <fullName evidence="4">Retrovirus-related Pol polyprotein from transposon TNT 1-94</fullName>
    </submittedName>
</protein>